<proteinExistence type="predicted"/>
<dbReference type="EMBL" id="CP037920">
    <property type="protein sequence ID" value="QDT98037.1"/>
    <property type="molecule type" value="Genomic_DNA"/>
</dbReference>
<reference evidence="1 2" key="1">
    <citation type="submission" date="2019-03" db="EMBL/GenBank/DDBJ databases">
        <title>Deep-cultivation of Planctomycetes and their phenomic and genomic characterization uncovers novel biology.</title>
        <authorList>
            <person name="Wiegand S."/>
            <person name="Jogler M."/>
            <person name="Boedeker C."/>
            <person name="Pinto D."/>
            <person name="Vollmers J."/>
            <person name="Rivas-Marin E."/>
            <person name="Kohn T."/>
            <person name="Peeters S.H."/>
            <person name="Heuer A."/>
            <person name="Rast P."/>
            <person name="Oberbeckmann S."/>
            <person name="Bunk B."/>
            <person name="Jeske O."/>
            <person name="Meyerdierks A."/>
            <person name="Storesund J.E."/>
            <person name="Kallscheuer N."/>
            <person name="Luecker S."/>
            <person name="Lage O.M."/>
            <person name="Pohl T."/>
            <person name="Merkel B.J."/>
            <person name="Hornburger P."/>
            <person name="Mueller R.-W."/>
            <person name="Bruemmer F."/>
            <person name="Labrenz M."/>
            <person name="Spormann A.M."/>
            <person name="Op den Camp H."/>
            <person name="Overmann J."/>
            <person name="Amann R."/>
            <person name="Jetten M.S.M."/>
            <person name="Mascher T."/>
            <person name="Medema M.H."/>
            <person name="Devos D.P."/>
            <person name="Kaster A.-K."/>
            <person name="Ovreas L."/>
            <person name="Rohde M."/>
            <person name="Galperin M.Y."/>
            <person name="Jogler C."/>
        </authorList>
    </citation>
    <scope>NUCLEOTIDE SEQUENCE [LARGE SCALE GENOMIC DNA]</scope>
    <source>
        <strain evidence="1 2">V144</strain>
    </source>
</reference>
<accession>A0A517VYF2</accession>
<sequence length="134" mass="15535">MHNCFLSFILVFAIGCSPGSPDFHGALNFRNHSTQPIYVESVEGFGFNYSVGYMVPDSRRFNCCYNISELPSSCKITYWPLRKTPEDIFIEIKGKRKTVDVDLKELKKHKIERLNFHFTNKEKWVVDSSAESMK</sequence>
<name>A0A517VYF2_9PLAN</name>
<evidence type="ECO:0000313" key="1">
    <source>
        <dbReference type="EMBL" id="QDT98037.1"/>
    </source>
</evidence>
<evidence type="ECO:0000313" key="2">
    <source>
        <dbReference type="Proteomes" id="UP000318704"/>
    </source>
</evidence>
<organism evidence="1 2">
    <name type="scientific">Gimesia aquarii</name>
    <dbReference type="NCBI Taxonomy" id="2527964"/>
    <lineage>
        <taxon>Bacteria</taxon>
        <taxon>Pseudomonadati</taxon>
        <taxon>Planctomycetota</taxon>
        <taxon>Planctomycetia</taxon>
        <taxon>Planctomycetales</taxon>
        <taxon>Planctomycetaceae</taxon>
        <taxon>Gimesia</taxon>
    </lineage>
</organism>
<dbReference type="Proteomes" id="UP000318704">
    <property type="component" value="Chromosome"/>
</dbReference>
<gene>
    <name evidence="1" type="ORF">V144x_35210</name>
</gene>
<dbReference type="KEGG" id="gaw:V144x_35210"/>
<dbReference type="AlphaFoldDB" id="A0A517VYF2"/>
<protein>
    <submittedName>
        <fullName evidence="1">Uncharacterized protein</fullName>
    </submittedName>
</protein>